<keyword evidence="11 18" id="KW-0238">DNA-binding</keyword>
<dbReference type="GO" id="GO:0003700">
    <property type="term" value="F:DNA-binding transcription factor activity"/>
    <property type="evidence" value="ECO:0007669"/>
    <property type="project" value="UniProtKB-UniRule"/>
</dbReference>
<dbReference type="Pfam" id="PF00527">
    <property type="entry name" value="E7"/>
    <property type="match status" value="1"/>
</dbReference>
<keyword evidence="8 18" id="KW-1114">Inhibition of host interferon signaling pathway by virus</keyword>
<comment type="function">
    <text evidence="18">Plays a role in viral genome replication by driving entry of quiescent cells into the cell cycle. Stimulation of progression from G1 to S phase allows the virus to efficiently use the cellular DNA replicating machinery to achieve viral genome replication. E7 protein has both transforming and trans-activating activities. Induces the disassembly of the E2F1 transcription factor from RB1, with subsequent transcriptional activation of E2F1-regulated S-phase genes. Interferes with host histone deacetylation mediated by HDAC1 and HDAC2, leading to transcription activation. Plays also a role in the inhibition of both antiviral and antiproliferative functions of host interferon alpha. Interaction with host TMEM173/STING impairs the ability of TMEM173/STING to sense cytosolic DNA and promote the production of type I interferon (IFN-alpha and IFN-beta).</text>
</comment>
<keyword evidence="14 18" id="KW-1035">Host cytoplasm</keyword>
<keyword evidence="15" id="KW-0922">Interferon antiviral system evasion</keyword>
<comment type="subunit">
    <text evidence="18">Homodimer. Homooligomer. Interacts with host RB1; this interaction induces dissociation of RB1-E2F1 complex thereby disrupting RB1 activity. Interacts with host EP300; this interaction represses EP300 transcriptional activity. Interacts with protein E2; this interaction inhibits E7 oncogenic activity. Interacts with host TMEM173/STING; this interaction impairs the ability of TMEM173/STING to sense cytosolic DNA and promote the production of type I interferon (IFN-alpha and IFN-beta).</text>
</comment>
<comment type="function">
    <text evidence="19">E7 protein has both transforming and trans-activating activities.</text>
</comment>
<keyword evidence="13 18" id="KW-0804">Transcription</keyword>
<comment type="similarity">
    <text evidence="18 19">Belongs to the papillomaviridae E7 protein family.</text>
</comment>
<comment type="caution">
    <text evidence="18">Lacks conserved residue(s) required for the propagation of feature annotation.</text>
</comment>
<evidence type="ECO:0000313" key="21">
    <source>
        <dbReference type="Proteomes" id="UP000130688"/>
    </source>
</evidence>
<evidence type="ECO:0000256" key="2">
    <source>
        <dbReference type="ARBA" id="ARBA00022518"/>
    </source>
</evidence>
<evidence type="ECO:0000256" key="11">
    <source>
        <dbReference type="ARBA" id="ARBA00023125"/>
    </source>
</evidence>
<evidence type="ECO:0000256" key="14">
    <source>
        <dbReference type="ARBA" id="ARBA00023200"/>
    </source>
</evidence>
<dbReference type="GO" id="GO:0008270">
    <property type="term" value="F:zinc ion binding"/>
    <property type="evidence" value="ECO:0007669"/>
    <property type="project" value="UniProtKB-KW"/>
</dbReference>
<keyword evidence="2 18" id="KW-0244">Early protein</keyword>
<keyword evidence="9 18" id="KW-0862">Zinc</keyword>
<evidence type="ECO:0000256" key="1">
    <source>
        <dbReference type="ARBA" id="ARBA00022504"/>
    </source>
</evidence>
<comment type="PTM">
    <text evidence="18">Highly phosphorylated.</text>
</comment>
<accession>A0A0U4B8Q6</accession>
<keyword evidence="7 18" id="KW-0863">Zinc-finger</keyword>
<evidence type="ECO:0000256" key="12">
    <source>
        <dbReference type="ARBA" id="ARBA00023159"/>
    </source>
</evidence>
<dbReference type="GO" id="GO:0030430">
    <property type="term" value="C:host cell cytoplasm"/>
    <property type="evidence" value="ECO:0007669"/>
    <property type="project" value="UniProtKB-SubCell"/>
</dbReference>
<dbReference type="HAMAP" id="MF_04004">
    <property type="entry name" value="PPV_E7"/>
    <property type="match status" value="1"/>
</dbReference>
<proteinExistence type="inferred from homology"/>
<comment type="domain">
    <text evidence="18">The E7 terminal domain is an intrinsically disordered domain, whose flexibility and conformational transitions confer target adaptability to the oncoprotein. It allows adaptation to a variety of protein targets and exposes the PEST degradation sequence that regulates its turnover in the cell.</text>
</comment>
<evidence type="ECO:0000256" key="5">
    <source>
        <dbReference type="ARBA" id="ARBA00022632"/>
    </source>
</evidence>
<dbReference type="InterPro" id="IPR000148">
    <property type="entry name" value="Papilloma_E7"/>
</dbReference>
<sequence length="98" mass="11037">MRGVSPTIKDVELELKDLVIPTNLLSGETLEAEEEEFAPEPGRYRVVTPCNICHSSLRLFVEVADETQIHRFHQLLLDGLGIVCATCHRTHFSHGGRR</sequence>
<dbReference type="Gene3D" id="3.30.160.330">
    <property type="match status" value="1"/>
</dbReference>
<dbReference type="GO" id="GO:0039645">
    <property type="term" value="P:symbiont-mediated perturbation of host cell cycle G1/S transition checkpoint"/>
    <property type="evidence" value="ECO:0007669"/>
    <property type="project" value="UniProtKB-UniRule"/>
</dbReference>
<dbReference type="GO" id="GO:0019904">
    <property type="term" value="F:protein domain specific binding"/>
    <property type="evidence" value="ECO:0007669"/>
    <property type="project" value="UniProtKB-UniRule"/>
</dbReference>
<evidence type="ECO:0000256" key="9">
    <source>
        <dbReference type="ARBA" id="ARBA00022833"/>
    </source>
</evidence>
<evidence type="ECO:0000256" key="17">
    <source>
        <dbReference type="ARBA" id="ARBA00023309"/>
    </source>
</evidence>
<evidence type="ECO:0000256" key="4">
    <source>
        <dbReference type="ARBA" id="ARBA00022581"/>
    </source>
</evidence>
<keyword evidence="4 18" id="KW-0945">Host-virus interaction</keyword>
<dbReference type="SUPFAM" id="SSF161234">
    <property type="entry name" value="E7 C-terminal domain-like"/>
    <property type="match status" value="1"/>
</dbReference>
<keyword evidence="12 18" id="KW-0010">Activator</keyword>
<evidence type="ECO:0000313" key="20">
    <source>
        <dbReference type="EMBL" id="ALY11243.1"/>
    </source>
</evidence>
<dbReference type="Proteomes" id="UP000130688">
    <property type="component" value="Segment"/>
</dbReference>
<reference evidence="20 21" key="1">
    <citation type="journal article" date="2016" name="Vet. Microbiol.">
        <title>Genomic characterisation of canine papillomavirus type 17, a possible rare cause of canine oral squamous cell carcinoma.</title>
        <authorList>
            <person name="Munday J.S."/>
            <person name="Dunowska M."/>
            <person name="Laurie R.E."/>
            <person name="Hills S."/>
        </authorList>
    </citation>
    <scope>NUCLEOTIDE SEQUENCE [LARGE SCALE GENOMIC DNA]</scope>
    <source>
        <strain evidence="20">OralSCCPV</strain>
    </source>
</reference>
<evidence type="ECO:0000256" key="7">
    <source>
        <dbReference type="ARBA" id="ARBA00022771"/>
    </source>
</evidence>
<keyword evidence="10 18" id="KW-0805">Transcription regulation</keyword>
<organism evidence="20 21">
    <name type="scientific">Canis familiaris papillomavirus 17</name>
    <dbReference type="NCBI Taxonomy" id="1778550"/>
    <lineage>
        <taxon>Viruses</taxon>
        <taxon>Monodnaviria</taxon>
        <taxon>Shotokuvirae</taxon>
        <taxon>Cossaviricota</taxon>
        <taxon>Papovaviricetes</taxon>
        <taxon>Zurhausenvirales</taxon>
        <taxon>Papillomaviridae</taxon>
        <taxon>Firstpapillomavirinae</taxon>
        <taxon>Taupapillomavirus</taxon>
        <taxon>Taupapillomavirus 1</taxon>
    </lineage>
</organism>
<protein>
    <recommendedName>
        <fullName evidence="18 19">Protein E7</fullName>
    </recommendedName>
</protein>
<evidence type="ECO:0000256" key="10">
    <source>
        <dbReference type="ARBA" id="ARBA00023015"/>
    </source>
</evidence>
<comment type="subcellular location">
    <subcellularLocation>
        <location evidence="18">Host cytoplasm</location>
    </subcellularLocation>
    <subcellularLocation>
        <location evidence="18">Host nucleus</location>
    </subcellularLocation>
    <text evidence="18">Predominantly found in the host nucleus.</text>
</comment>
<evidence type="ECO:0000256" key="8">
    <source>
        <dbReference type="ARBA" id="ARBA00022830"/>
    </source>
</evidence>
<keyword evidence="1 18" id="KW-1121">Modulation of host cell cycle by virus</keyword>
<evidence type="ECO:0000256" key="3">
    <source>
        <dbReference type="ARBA" id="ARBA00022562"/>
    </source>
</evidence>
<dbReference type="GO" id="GO:0052170">
    <property type="term" value="P:symbiont-mediated suppression of host innate immune response"/>
    <property type="evidence" value="ECO:0007669"/>
    <property type="project" value="UniProtKB-KW"/>
</dbReference>
<dbReference type="EMBL" id="KT272399">
    <property type="protein sequence ID" value="ALY11243.1"/>
    <property type="molecule type" value="Genomic_DNA"/>
</dbReference>
<dbReference type="GO" id="GO:0042025">
    <property type="term" value="C:host cell nucleus"/>
    <property type="evidence" value="ECO:0007669"/>
    <property type="project" value="UniProtKB-SubCell"/>
</dbReference>
<feature type="short sequence motif" description="Nuclear export signal" evidence="18">
    <location>
        <begin position="69"/>
        <end position="77"/>
    </location>
</feature>
<name>A0A0U4B8Q6_9PAPI</name>
<evidence type="ECO:0000256" key="13">
    <source>
        <dbReference type="ARBA" id="ARBA00023163"/>
    </source>
</evidence>
<gene>
    <name evidence="18" type="primary">E7</name>
</gene>
<keyword evidence="6 18" id="KW-0479">Metal-binding</keyword>
<dbReference type="PIRSF" id="PIRSF003407">
    <property type="entry name" value="Papvi_E7"/>
    <property type="match status" value="1"/>
</dbReference>
<dbReference type="GO" id="GO:0003677">
    <property type="term" value="F:DNA binding"/>
    <property type="evidence" value="ECO:0007669"/>
    <property type="project" value="UniProtKB-UniRule"/>
</dbReference>
<dbReference type="GO" id="GO:0006351">
    <property type="term" value="P:DNA-templated transcription"/>
    <property type="evidence" value="ECO:0007669"/>
    <property type="project" value="UniProtKB-UniRule"/>
</dbReference>
<evidence type="ECO:0000256" key="19">
    <source>
        <dbReference type="PIRNR" id="PIRNR003407"/>
    </source>
</evidence>
<evidence type="ECO:0000256" key="15">
    <source>
        <dbReference type="ARBA" id="ARBA00023258"/>
    </source>
</evidence>
<evidence type="ECO:0000256" key="16">
    <source>
        <dbReference type="ARBA" id="ARBA00023280"/>
    </source>
</evidence>
<evidence type="ECO:0000256" key="6">
    <source>
        <dbReference type="ARBA" id="ARBA00022723"/>
    </source>
</evidence>
<keyword evidence="3 18" id="KW-1048">Host nucleus</keyword>
<evidence type="ECO:0000256" key="18">
    <source>
        <dbReference type="HAMAP-Rule" id="MF_04004"/>
    </source>
</evidence>
<keyword evidence="16 18" id="KW-0899">Viral immunoevasion</keyword>
<keyword evidence="5 18" id="KW-1090">Inhibition of host innate immune response by virus</keyword>
<dbReference type="GO" id="GO:0039502">
    <property type="term" value="P:symbiont-mediated suppression of host type I interferon-mediated signaling pathway"/>
    <property type="evidence" value="ECO:0007669"/>
    <property type="project" value="UniProtKB-UniRule"/>
</dbReference>
<keyword evidence="17 18" id="KW-1078">G1/S host cell cycle checkpoint dysregulation by virus</keyword>